<dbReference type="SUPFAM" id="SSF46785">
    <property type="entry name" value="Winged helix' DNA-binding domain"/>
    <property type="match status" value="1"/>
</dbReference>
<dbReference type="InterPro" id="IPR002577">
    <property type="entry name" value="HTH_HxlR"/>
</dbReference>
<evidence type="ECO:0000256" key="1">
    <source>
        <dbReference type="ARBA" id="ARBA00023015"/>
    </source>
</evidence>
<dbReference type="EMBL" id="BNAV01000023">
    <property type="protein sequence ID" value="GHF88648.1"/>
    <property type="molecule type" value="Genomic_DNA"/>
</dbReference>
<organism evidence="5 6">
    <name type="scientific">Amycolatopsis bartoniae</name>
    <dbReference type="NCBI Taxonomy" id="941986"/>
    <lineage>
        <taxon>Bacteria</taxon>
        <taxon>Bacillati</taxon>
        <taxon>Actinomycetota</taxon>
        <taxon>Actinomycetes</taxon>
        <taxon>Pseudonocardiales</taxon>
        <taxon>Pseudonocardiaceae</taxon>
        <taxon>Amycolatopsis</taxon>
    </lineage>
</organism>
<reference evidence="5" key="1">
    <citation type="journal article" date="2014" name="Int. J. Syst. Evol. Microbiol.">
        <title>Complete genome sequence of Corynebacterium casei LMG S-19264T (=DSM 44701T), isolated from a smear-ripened cheese.</title>
        <authorList>
            <consortium name="US DOE Joint Genome Institute (JGI-PGF)"/>
            <person name="Walter F."/>
            <person name="Albersmeier A."/>
            <person name="Kalinowski J."/>
            <person name="Ruckert C."/>
        </authorList>
    </citation>
    <scope>NUCLEOTIDE SEQUENCE</scope>
    <source>
        <strain evidence="5">CGMCC 4.7679</strain>
    </source>
</reference>
<evidence type="ECO:0000256" key="3">
    <source>
        <dbReference type="ARBA" id="ARBA00023163"/>
    </source>
</evidence>
<dbReference type="PANTHER" id="PTHR33204">
    <property type="entry name" value="TRANSCRIPTIONAL REGULATOR, MARR FAMILY"/>
    <property type="match status" value="1"/>
</dbReference>
<dbReference type="Pfam" id="PF01638">
    <property type="entry name" value="HxlR"/>
    <property type="match status" value="1"/>
</dbReference>
<accession>A0A8H9MFN2</accession>
<dbReference type="PANTHER" id="PTHR33204:SF37">
    <property type="entry name" value="HTH-TYPE TRANSCRIPTIONAL REGULATOR YODB"/>
    <property type="match status" value="1"/>
</dbReference>
<evidence type="ECO:0000259" key="4">
    <source>
        <dbReference type="PROSITE" id="PS51118"/>
    </source>
</evidence>
<name>A0A8H9MFN2_9PSEU</name>
<dbReference type="RefSeq" id="WP_229881550.1">
    <property type="nucleotide sequence ID" value="NZ_BNAV01000023.1"/>
</dbReference>
<sequence>MRSTIDLLGRRWMLRIIWELSSSPAGFREMQRRCGNMSSSVLSSRLSELTAARLVTGDAGRYRLTPLGEDLVRALQPLREWNTKWEQETPTVH</sequence>
<evidence type="ECO:0000313" key="6">
    <source>
        <dbReference type="Proteomes" id="UP000658656"/>
    </source>
</evidence>
<dbReference type="InterPro" id="IPR036390">
    <property type="entry name" value="WH_DNA-bd_sf"/>
</dbReference>
<reference evidence="5" key="2">
    <citation type="submission" date="2020-09" db="EMBL/GenBank/DDBJ databases">
        <authorList>
            <person name="Sun Q."/>
            <person name="Zhou Y."/>
        </authorList>
    </citation>
    <scope>NUCLEOTIDE SEQUENCE</scope>
    <source>
        <strain evidence="5">CGMCC 4.7679</strain>
    </source>
</reference>
<dbReference type="InterPro" id="IPR036388">
    <property type="entry name" value="WH-like_DNA-bd_sf"/>
</dbReference>
<feature type="domain" description="HTH hxlR-type" evidence="4">
    <location>
        <begin position="1"/>
        <end position="90"/>
    </location>
</feature>
<gene>
    <name evidence="5" type="ORF">GCM10017566_72970</name>
</gene>
<keyword evidence="2" id="KW-0238">DNA-binding</keyword>
<comment type="caution">
    <text evidence="5">The sequence shown here is derived from an EMBL/GenBank/DDBJ whole genome shotgun (WGS) entry which is preliminary data.</text>
</comment>
<dbReference type="PROSITE" id="PS51118">
    <property type="entry name" value="HTH_HXLR"/>
    <property type="match status" value="1"/>
</dbReference>
<keyword evidence="3" id="KW-0804">Transcription</keyword>
<dbReference type="Proteomes" id="UP000658656">
    <property type="component" value="Unassembled WGS sequence"/>
</dbReference>
<dbReference type="Gene3D" id="1.10.10.10">
    <property type="entry name" value="Winged helix-like DNA-binding domain superfamily/Winged helix DNA-binding domain"/>
    <property type="match status" value="1"/>
</dbReference>
<dbReference type="GO" id="GO:0003677">
    <property type="term" value="F:DNA binding"/>
    <property type="evidence" value="ECO:0007669"/>
    <property type="project" value="UniProtKB-KW"/>
</dbReference>
<keyword evidence="1" id="KW-0805">Transcription regulation</keyword>
<protein>
    <submittedName>
        <fullName evidence="5">Transcriptional regulator</fullName>
    </submittedName>
</protein>
<evidence type="ECO:0000313" key="5">
    <source>
        <dbReference type="EMBL" id="GHF88648.1"/>
    </source>
</evidence>
<proteinExistence type="predicted"/>
<dbReference type="AlphaFoldDB" id="A0A8H9MFN2"/>
<keyword evidence="6" id="KW-1185">Reference proteome</keyword>
<evidence type="ECO:0000256" key="2">
    <source>
        <dbReference type="ARBA" id="ARBA00023125"/>
    </source>
</evidence>